<evidence type="ECO:0000313" key="3">
    <source>
        <dbReference type="Proteomes" id="UP001190700"/>
    </source>
</evidence>
<feature type="transmembrane region" description="Helical" evidence="1">
    <location>
        <begin position="78"/>
        <end position="97"/>
    </location>
</feature>
<keyword evidence="1" id="KW-0472">Membrane</keyword>
<name>A0AAE0LAM7_9CHLO</name>
<keyword evidence="3" id="KW-1185">Reference proteome</keyword>
<reference evidence="2 3" key="1">
    <citation type="journal article" date="2015" name="Genome Biol. Evol.">
        <title>Comparative Genomics of a Bacterivorous Green Alga Reveals Evolutionary Causalities and Consequences of Phago-Mixotrophic Mode of Nutrition.</title>
        <authorList>
            <person name="Burns J.A."/>
            <person name="Paasch A."/>
            <person name="Narechania A."/>
            <person name="Kim E."/>
        </authorList>
    </citation>
    <scope>NUCLEOTIDE SEQUENCE [LARGE SCALE GENOMIC DNA]</scope>
    <source>
        <strain evidence="2 3">PLY_AMNH</strain>
    </source>
</reference>
<evidence type="ECO:0000313" key="2">
    <source>
        <dbReference type="EMBL" id="KAK3278027.1"/>
    </source>
</evidence>
<dbReference type="AlphaFoldDB" id="A0AAE0LAM7"/>
<organism evidence="2 3">
    <name type="scientific">Cymbomonas tetramitiformis</name>
    <dbReference type="NCBI Taxonomy" id="36881"/>
    <lineage>
        <taxon>Eukaryota</taxon>
        <taxon>Viridiplantae</taxon>
        <taxon>Chlorophyta</taxon>
        <taxon>Pyramimonadophyceae</taxon>
        <taxon>Pyramimonadales</taxon>
        <taxon>Pyramimonadaceae</taxon>
        <taxon>Cymbomonas</taxon>
    </lineage>
</organism>
<comment type="caution">
    <text evidence="2">The sequence shown here is derived from an EMBL/GenBank/DDBJ whole genome shotgun (WGS) entry which is preliminary data.</text>
</comment>
<sequence length="262" mass="29126">MGTTLRIEFLTPLTSPWTRMSADLRRGGLSRPCVVKSQVLLLGRVSLPALPVRLNKPRFAARWTQLRRNLVLHRVAQTAYLALVFAFVVFAAAGGGSRLTHGGWRMMTCLFASKSPVAAVRFDRILRFFLLLCGILWVASKLAVDMPVHGAVPSTRVAWGAAHCTSWESQQSSRQWESGWEANIAEQDGVLLYTVLDELQPLGKTTVTKDEAAWLDTPELNATFGGHPDFKEEHWEEMRAVLRRCKGTFANTPHDLTGRASA</sequence>
<dbReference type="Proteomes" id="UP001190700">
    <property type="component" value="Unassembled WGS sequence"/>
</dbReference>
<protein>
    <submittedName>
        <fullName evidence="2">Uncharacterized protein</fullName>
    </submittedName>
</protein>
<keyword evidence="1" id="KW-1133">Transmembrane helix</keyword>
<proteinExistence type="predicted"/>
<dbReference type="EMBL" id="LGRX02005670">
    <property type="protein sequence ID" value="KAK3278027.1"/>
    <property type="molecule type" value="Genomic_DNA"/>
</dbReference>
<keyword evidence="1" id="KW-0812">Transmembrane</keyword>
<accession>A0AAE0LAM7</accession>
<gene>
    <name evidence="2" type="ORF">CYMTET_14002</name>
</gene>
<evidence type="ECO:0000256" key="1">
    <source>
        <dbReference type="SAM" id="Phobius"/>
    </source>
</evidence>